<proteinExistence type="predicted"/>
<protein>
    <submittedName>
        <fullName evidence="1">2466_t:CDS:1</fullName>
    </submittedName>
</protein>
<keyword evidence="2" id="KW-1185">Reference proteome</keyword>
<evidence type="ECO:0000313" key="1">
    <source>
        <dbReference type="EMBL" id="CAG8578495.1"/>
    </source>
</evidence>
<accession>A0A9N9BWK2</accession>
<dbReference type="AlphaFoldDB" id="A0A9N9BWK2"/>
<dbReference type="OrthoDB" id="2489939at2759"/>
<dbReference type="EMBL" id="CAJVQA010003588">
    <property type="protein sequence ID" value="CAG8578495.1"/>
    <property type="molecule type" value="Genomic_DNA"/>
</dbReference>
<evidence type="ECO:0000313" key="2">
    <source>
        <dbReference type="Proteomes" id="UP000789759"/>
    </source>
</evidence>
<sequence length="173" mass="19685">MFLQLATVQALKIPGSISVEDTETVVQDELTQILTPQSQSYPNLFIGLKCSTETSNITSLIEVNQISSNIFVEEDIETKNYQKYSTETSDITSLMNTSYAEPIDIDLIKEPEIDKVYQKIQDELTQSLIPQPQSHPNPFIDGTWKDQLKKILNKLKDKDCVLKKQIKTIEAYL</sequence>
<comment type="caution">
    <text evidence="1">The sequence shown here is derived from an EMBL/GenBank/DDBJ whole genome shotgun (WGS) entry which is preliminary data.</text>
</comment>
<reference evidence="1" key="1">
    <citation type="submission" date="2021-06" db="EMBL/GenBank/DDBJ databases">
        <authorList>
            <person name="Kallberg Y."/>
            <person name="Tangrot J."/>
            <person name="Rosling A."/>
        </authorList>
    </citation>
    <scope>NUCLEOTIDE SEQUENCE</scope>
    <source>
        <strain evidence="1">FL966</strain>
    </source>
</reference>
<name>A0A9N9BWK2_9GLOM</name>
<feature type="non-terminal residue" evidence="1">
    <location>
        <position position="173"/>
    </location>
</feature>
<dbReference type="Proteomes" id="UP000789759">
    <property type="component" value="Unassembled WGS sequence"/>
</dbReference>
<gene>
    <name evidence="1" type="ORF">CPELLU_LOCUS5977</name>
</gene>
<organism evidence="1 2">
    <name type="scientific">Cetraspora pellucida</name>
    <dbReference type="NCBI Taxonomy" id="1433469"/>
    <lineage>
        <taxon>Eukaryota</taxon>
        <taxon>Fungi</taxon>
        <taxon>Fungi incertae sedis</taxon>
        <taxon>Mucoromycota</taxon>
        <taxon>Glomeromycotina</taxon>
        <taxon>Glomeromycetes</taxon>
        <taxon>Diversisporales</taxon>
        <taxon>Gigasporaceae</taxon>
        <taxon>Cetraspora</taxon>
    </lineage>
</organism>